<dbReference type="HAMAP" id="MF_00728">
    <property type="entry name" value="EzrA"/>
    <property type="match status" value="1"/>
</dbReference>
<evidence type="ECO:0000256" key="1">
    <source>
        <dbReference type="ARBA" id="ARBA00022618"/>
    </source>
</evidence>
<feature type="topological domain" description="Extracellular" evidence="8">
    <location>
        <begin position="1"/>
        <end position="6"/>
    </location>
</feature>
<comment type="function">
    <text evidence="8">Negative regulator of FtsZ ring formation; modulates the frequency and position of FtsZ ring formation. Inhibits FtsZ ring formation at polar sites. Interacts either with FtsZ or with one of its binding partners to promote depolymerization.</text>
</comment>
<keyword evidence="2 8" id="KW-0812">Transmembrane</keyword>
<accession>A0ABY4JRZ6</accession>
<comment type="similarity">
    <text evidence="8">Belongs to the EzrA family.</text>
</comment>
<evidence type="ECO:0000256" key="5">
    <source>
        <dbReference type="ARBA" id="ARBA00023136"/>
    </source>
</evidence>
<comment type="subcellular location">
    <subcellularLocation>
        <location evidence="8">Cell membrane</location>
        <topology evidence="8">Single-pass membrane protein</topology>
    </subcellularLocation>
    <text evidence="8">Colocalized with FtsZ to the nascent septal site.</text>
</comment>
<evidence type="ECO:0000256" key="2">
    <source>
        <dbReference type="ARBA" id="ARBA00022692"/>
    </source>
</evidence>
<evidence type="ECO:0000313" key="10">
    <source>
        <dbReference type="EMBL" id="UPM55085.1"/>
    </source>
</evidence>
<evidence type="ECO:0000256" key="3">
    <source>
        <dbReference type="ARBA" id="ARBA00022989"/>
    </source>
</evidence>
<keyword evidence="7 8" id="KW-0131">Cell cycle</keyword>
<keyword evidence="11" id="KW-1185">Reference proteome</keyword>
<organism evidence="10 11">
    <name type="scientific">Gottfriedia acidiceleris</name>
    <dbReference type="NCBI Taxonomy" id="371036"/>
    <lineage>
        <taxon>Bacteria</taxon>
        <taxon>Bacillati</taxon>
        <taxon>Bacillota</taxon>
        <taxon>Bacilli</taxon>
        <taxon>Bacillales</taxon>
        <taxon>Bacillaceae</taxon>
        <taxon>Gottfriedia</taxon>
    </lineage>
</organism>
<evidence type="ECO:0000256" key="8">
    <source>
        <dbReference type="HAMAP-Rule" id="MF_00728"/>
    </source>
</evidence>
<protein>
    <recommendedName>
        <fullName evidence="8">Septation ring formation regulator EzrA</fullName>
    </recommendedName>
</protein>
<evidence type="ECO:0000256" key="7">
    <source>
        <dbReference type="ARBA" id="ARBA00023306"/>
    </source>
</evidence>
<proteinExistence type="inferred from homology"/>
<evidence type="ECO:0000313" key="11">
    <source>
        <dbReference type="Proteomes" id="UP000830639"/>
    </source>
</evidence>
<dbReference type="NCBIfam" id="NF003413">
    <property type="entry name" value="PRK04778.1-7"/>
    <property type="match status" value="1"/>
</dbReference>
<evidence type="ECO:0000256" key="9">
    <source>
        <dbReference type="SAM" id="Phobius"/>
    </source>
</evidence>
<dbReference type="Pfam" id="PF06160">
    <property type="entry name" value="EzrA"/>
    <property type="match status" value="1"/>
</dbReference>
<gene>
    <name evidence="8 10" type="primary">ezrA</name>
    <name evidence="10" type="ORF">MY490_04370</name>
</gene>
<name>A0ABY4JRZ6_9BACI</name>
<keyword evidence="5 8" id="KW-0472">Membrane</keyword>
<keyword evidence="4 8" id="KW-0175">Coiled coil</keyword>
<keyword evidence="8" id="KW-1003">Cell membrane</keyword>
<keyword evidence="6 8" id="KW-0717">Septation</keyword>
<dbReference type="RefSeq" id="WP_248268145.1">
    <property type="nucleotide sequence ID" value="NZ_CP096034.1"/>
</dbReference>
<keyword evidence="3 8" id="KW-1133">Transmembrane helix</keyword>
<dbReference type="EMBL" id="CP096034">
    <property type="protein sequence ID" value="UPM55085.1"/>
    <property type="molecule type" value="Genomic_DNA"/>
</dbReference>
<dbReference type="InterPro" id="IPR010379">
    <property type="entry name" value="EzrA"/>
</dbReference>
<dbReference type="Proteomes" id="UP000830639">
    <property type="component" value="Chromosome"/>
</dbReference>
<feature type="topological domain" description="Cytoplasmic" evidence="8">
    <location>
        <begin position="26"/>
        <end position="572"/>
    </location>
</feature>
<keyword evidence="1 8" id="KW-0132">Cell division</keyword>
<evidence type="ECO:0000256" key="6">
    <source>
        <dbReference type="ARBA" id="ARBA00023210"/>
    </source>
</evidence>
<feature type="transmembrane region" description="Helical" evidence="9">
    <location>
        <begin position="6"/>
        <end position="25"/>
    </location>
</feature>
<evidence type="ECO:0000256" key="4">
    <source>
        <dbReference type="ARBA" id="ARBA00023054"/>
    </source>
</evidence>
<reference evidence="10 11" key="1">
    <citation type="submission" date="2022-04" db="EMBL/GenBank/DDBJ databases">
        <title>Mechanism of arsenic methylation and mitigation arsenic toxicity by Bacillus sp. LH14 from an Arsenic-Contaminated Paddy Soil.</title>
        <authorList>
            <person name="Wang D."/>
        </authorList>
    </citation>
    <scope>NUCLEOTIDE SEQUENCE [LARGE SCALE GENOMIC DNA]</scope>
    <source>
        <strain evidence="10 11">LH14</strain>
    </source>
</reference>
<sequence length="572" mass="66447">MTMTFYVILVVIAIVIALMIVALTIRQRLFKKLDELEAWRMQLMSKPVTDELSKLKALNMTGQTEELFDKWRTDWDELVTTFLPKVTDSISEIDEAINKYHFMKAKAGISEIEGSLTEAESSIDKILNEVSDLVGSEEQNNSDIEMLNQEYLEQRKLLLTHRHLYSISETQLEQKMDDIKQQIQLFNDTTEKGNYLEARGLVKEISDQVHILKTNMSIIPDLYIESSTTMPSQIHNLTDGLKQMKADGYVLDFEALENETIDCSKICIDCVELIKKLEITEAIDKLEFVKAKVDSIYDLLEKEVESKFIVEKEIWTSQEEIQSIREDNLKTKEETQLVQQIYELSDEDTQAQKMVEKQVSIITKRFELLQIRVAEQDLAFSVIREELDLLKKQMEDVKESHLMYVEMLKALRKDELQARDQLIEMKRLMLEVKRLVQISNLPGMPVSSMKQIQDAQESMQIVYLELEKKPLKMAHVSFLLEKAAAAVQVCYNDTKYMIEQGYFVEKVIQYGNRYRSKNVQMAASMDKAEQLFREFQYNEALEEAAVSIEKIEPGAIDKLQEILNEQKYTLPL</sequence>